<proteinExistence type="predicted"/>
<reference evidence="1 2" key="1">
    <citation type="submission" date="2018-04" db="EMBL/GenBank/DDBJ databases">
        <title>Flavobacterium sp. nov., isolated from glacier ice.</title>
        <authorList>
            <person name="Liu Q."/>
            <person name="Xin Y.-H."/>
        </authorList>
    </citation>
    <scope>NUCLEOTIDE SEQUENCE [LARGE SCALE GENOMIC DNA]</scope>
    <source>
        <strain evidence="1 2">LB2P30</strain>
    </source>
</reference>
<dbReference type="PIRSF" id="PIRSF039032">
    <property type="entry name" value="HigB-2"/>
    <property type="match status" value="1"/>
</dbReference>
<keyword evidence="2" id="KW-1185">Reference proteome</keyword>
<dbReference type="Gene3D" id="3.30.2310.20">
    <property type="entry name" value="RelE-like"/>
    <property type="match status" value="1"/>
</dbReference>
<evidence type="ECO:0000313" key="1">
    <source>
        <dbReference type="EMBL" id="PWA11445.1"/>
    </source>
</evidence>
<dbReference type="OrthoDB" id="1364255at2"/>
<sequence>MSYKIITIPSFDKELKSLSKKHRSIKIDLAQLGKQLLENPKMGNEILQNCYKIRMAISSKGKGKSGGARVITYIYIQEETVYLLSIYDKSEHTTISDAVIRELISSLDSE</sequence>
<name>A0A2U1K2G9_9FLAO</name>
<protein>
    <recommendedName>
        <fullName evidence="3">Addiction module toxin RelE</fullName>
    </recommendedName>
</protein>
<gene>
    <name evidence="1" type="ORF">DB891_01115</name>
</gene>
<dbReference type="SUPFAM" id="SSF143011">
    <property type="entry name" value="RelE-like"/>
    <property type="match status" value="1"/>
</dbReference>
<evidence type="ECO:0000313" key="2">
    <source>
        <dbReference type="Proteomes" id="UP000245618"/>
    </source>
</evidence>
<organism evidence="1 2">
    <name type="scientific">Flavobacterium laiguense</name>
    <dbReference type="NCBI Taxonomy" id="2169409"/>
    <lineage>
        <taxon>Bacteria</taxon>
        <taxon>Pseudomonadati</taxon>
        <taxon>Bacteroidota</taxon>
        <taxon>Flavobacteriia</taxon>
        <taxon>Flavobacteriales</taxon>
        <taxon>Flavobacteriaceae</taxon>
        <taxon>Flavobacterium</taxon>
    </lineage>
</organism>
<accession>A0A2U1K2G9</accession>
<evidence type="ECO:0008006" key="3">
    <source>
        <dbReference type="Google" id="ProtNLM"/>
    </source>
</evidence>
<dbReference type="EMBL" id="QCZH01000001">
    <property type="protein sequence ID" value="PWA11445.1"/>
    <property type="molecule type" value="Genomic_DNA"/>
</dbReference>
<comment type="caution">
    <text evidence="1">The sequence shown here is derived from an EMBL/GenBank/DDBJ whole genome shotgun (WGS) entry which is preliminary data.</text>
</comment>
<dbReference type="Proteomes" id="UP000245618">
    <property type="component" value="Unassembled WGS sequence"/>
</dbReference>
<dbReference type="AlphaFoldDB" id="A0A2U1K2G9"/>
<dbReference type="InterPro" id="IPR009387">
    <property type="entry name" value="HigB-2"/>
</dbReference>
<dbReference type="RefSeq" id="WP_116759731.1">
    <property type="nucleotide sequence ID" value="NZ_QCZH01000001.1"/>
</dbReference>
<dbReference type="InterPro" id="IPR035093">
    <property type="entry name" value="RelE/ParE_toxin_dom_sf"/>
</dbReference>